<dbReference type="Proteomes" id="UP000260644">
    <property type="component" value="Unassembled WGS sequence"/>
</dbReference>
<dbReference type="SUPFAM" id="SSF53474">
    <property type="entry name" value="alpha/beta-Hydrolases"/>
    <property type="match status" value="1"/>
</dbReference>
<dbReference type="GO" id="GO:0008236">
    <property type="term" value="F:serine-type peptidase activity"/>
    <property type="evidence" value="ECO:0007669"/>
    <property type="project" value="InterPro"/>
</dbReference>
<keyword evidence="5" id="KW-1185">Reference proteome</keyword>
<dbReference type="InterPro" id="IPR050278">
    <property type="entry name" value="Serine_Prot_S9B/DPPIV"/>
</dbReference>
<dbReference type="EMBL" id="QPMM01000002">
    <property type="protein sequence ID" value="RFS25057.1"/>
    <property type="molecule type" value="Genomic_DNA"/>
</dbReference>
<dbReference type="OrthoDB" id="9812921at2"/>
<accession>A0A3E1YFG1</accession>
<dbReference type="GO" id="GO:0008239">
    <property type="term" value="F:dipeptidyl-peptidase activity"/>
    <property type="evidence" value="ECO:0007669"/>
    <property type="project" value="TreeGrafter"/>
</dbReference>
<dbReference type="AlphaFoldDB" id="A0A3E1YFG1"/>
<reference evidence="4 5" key="1">
    <citation type="submission" date="2018-07" db="EMBL/GenBank/DDBJ databases">
        <title>Chitinophaga K2CV101002-2 sp. nov., isolated from a monsoon evergreen broad-leaved forest soil.</title>
        <authorList>
            <person name="Lv Y."/>
        </authorList>
    </citation>
    <scope>NUCLEOTIDE SEQUENCE [LARGE SCALE GENOMIC DNA]</scope>
    <source>
        <strain evidence="4 5">GDMCC 1.1288</strain>
    </source>
</reference>
<evidence type="ECO:0000313" key="5">
    <source>
        <dbReference type="Proteomes" id="UP000260644"/>
    </source>
</evidence>
<evidence type="ECO:0000256" key="2">
    <source>
        <dbReference type="SAM" id="SignalP"/>
    </source>
</evidence>
<name>A0A3E1YFG1_9BACT</name>
<dbReference type="PANTHER" id="PTHR11731:SF193">
    <property type="entry name" value="DIPEPTIDYL PEPTIDASE 9"/>
    <property type="match status" value="1"/>
</dbReference>
<dbReference type="InterPro" id="IPR001375">
    <property type="entry name" value="Peptidase_S9_cat"/>
</dbReference>
<feature type="signal peptide" evidence="2">
    <location>
        <begin position="1"/>
        <end position="19"/>
    </location>
</feature>
<keyword evidence="2" id="KW-0732">Signal</keyword>
<feature type="domain" description="Peptidase S9 prolyl oligopeptidase catalytic" evidence="3">
    <location>
        <begin position="725"/>
        <end position="925"/>
    </location>
</feature>
<dbReference type="SUPFAM" id="SSF82171">
    <property type="entry name" value="DPP6 N-terminal domain-like"/>
    <property type="match status" value="1"/>
</dbReference>
<evidence type="ECO:0000313" key="4">
    <source>
        <dbReference type="EMBL" id="RFS25057.1"/>
    </source>
</evidence>
<dbReference type="PANTHER" id="PTHR11731">
    <property type="entry name" value="PROTEASE FAMILY S9B,C DIPEPTIDYL-PEPTIDASE IV-RELATED"/>
    <property type="match status" value="1"/>
</dbReference>
<feature type="chain" id="PRO_5017585493" evidence="2">
    <location>
        <begin position="20"/>
        <end position="952"/>
    </location>
</feature>
<evidence type="ECO:0000256" key="1">
    <source>
        <dbReference type="SAM" id="MobiDB-lite"/>
    </source>
</evidence>
<feature type="region of interest" description="Disordered" evidence="1">
    <location>
        <begin position="165"/>
        <end position="192"/>
    </location>
</feature>
<protein>
    <submittedName>
        <fullName evidence="4">S9 family peptidase</fullName>
    </submittedName>
</protein>
<comment type="caution">
    <text evidence="4">The sequence shown here is derived from an EMBL/GenBank/DDBJ whole genome shotgun (WGS) entry which is preliminary data.</text>
</comment>
<organism evidence="4 5">
    <name type="scientific">Chitinophaga silvatica</name>
    <dbReference type="NCBI Taxonomy" id="2282649"/>
    <lineage>
        <taxon>Bacteria</taxon>
        <taxon>Pseudomonadati</taxon>
        <taxon>Bacteroidota</taxon>
        <taxon>Chitinophagia</taxon>
        <taxon>Chitinophagales</taxon>
        <taxon>Chitinophagaceae</taxon>
        <taxon>Chitinophaga</taxon>
    </lineage>
</organism>
<proteinExistence type="predicted"/>
<evidence type="ECO:0000259" key="3">
    <source>
        <dbReference type="Pfam" id="PF00326"/>
    </source>
</evidence>
<dbReference type="Gene3D" id="3.40.50.1820">
    <property type="entry name" value="alpha/beta hydrolase"/>
    <property type="match status" value="1"/>
</dbReference>
<sequence length="952" mass="107574">MRKVLLGAVLFGTSLFTYAQQQPAKKPLDHSVYDNWQSIGTKVISANGQFVAYAVLPQEGDANLIIHDLKSGQSVTIPRGTNPVMSKDSRFLICTIKPLFKDTRDARIKKKKPAEMPKDSLAIIAMGQSAEPIKIPAVKSFKIPESTLTTVSLVAWLQEMPADSSKKDNKIAKNTKKDNDREDDDKAAGSGSENGMLIVRQLVSGKQDTIKNASEYVFNKDGQYLLVETTINKKDSLSTSSLIRWNIAKSKADTLSKGQTDYKQLAISTKGELAAFLATSDSSKAQQQFYKLYYFDSKSDSAKIVADKNSNGIPANWTISPNATLTFSNDGKRLFFGTAPILPVKDTNIVDFEVAKVDIWNYKDDYLQPMQLKNADKELKKSFAAVYHPGSNRVIQLGNDDVETVVFTKEDSPYALGYSDKGERVALQWTGRTLKTAYLINVNDGTRKKIQEKLNGNYYLSPFGKYIIWYDLDKRNWFSYQNATGLTANISDKIPTKMFDEEDDHPDVPEAYGIATWLHNDDKVFIYDRYDIWSVDPAGKQAPVNYTDGIGRKEKITFRYIQLDKEYKYVLYGSPMVLSAYQETSKYNGFYLQPGVRKDGKKPALKQLVLGPWSFTDLQRSSTNQVYVFNKGRYDVSPDVFTATDDFNKATQLSHTNPQQKEYNWGTAELYKWTTFSGKHAEGILYKPENFDSTKKYPVIFYFYEKLTDGLYNYQAPAPTPSRLNISFFVSRGYLVFAPDITYENGYPGKSAYDYIVSAAEDMAKKSWVDGKHMGIQGQSWGGYQVAYLITQTNLFAAAWAGAPVANMTSAYGGIRWESGMNRQFQYEHSQSRIGATLWEKPELYIENSPLFNLPKVSTPLAIMANDADGAVPWYQGIELFTGLRRLGKPVWMLNYNNEAHNLIQRQNRKDIQRREQQFFDHLLKGAPAPQWMVNGVPATEKGINWGWELVP</sequence>
<gene>
    <name evidence="4" type="ORF">DVR12_07685</name>
</gene>
<dbReference type="InterPro" id="IPR029058">
    <property type="entry name" value="AB_hydrolase_fold"/>
</dbReference>
<dbReference type="GO" id="GO:0006508">
    <property type="term" value="P:proteolysis"/>
    <property type="evidence" value="ECO:0007669"/>
    <property type="project" value="InterPro"/>
</dbReference>
<feature type="compositionally biased region" description="Basic and acidic residues" evidence="1">
    <location>
        <begin position="165"/>
        <end position="187"/>
    </location>
</feature>
<dbReference type="RefSeq" id="WP_116975051.1">
    <property type="nucleotide sequence ID" value="NZ_QPMM01000002.1"/>
</dbReference>
<dbReference type="Pfam" id="PF00326">
    <property type="entry name" value="Peptidase_S9"/>
    <property type="match status" value="1"/>
</dbReference>